<evidence type="ECO:0000313" key="33">
    <source>
        <dbReference type="Proteomes" id="UP000254224"/>
    </source>
</evidence>
<evidence type="ECO:0000313" key="10">
    <source>
        <dbReference type="EMBL" id="CAC5807341.1"/>
    </source>
</evidence>
<dbReference type="InterPro" id="IPR003439">
    <property type="entry name" value="ABC_transporter-like_ATP-bd"/>
</dbReference>
<reference evidence="35 36" key="9">
    <citation type="submission" date="2018-11" db="EMBL/GenBank/DDBJ databases">
        <title>Genomic profiling of Staphylococcus species from a Poultry farm system in KwaZulu-Natal, South Africa.</title>
        <authorList>
            <person name="Amoako D.G."/>
            <person name="Somboro A.M."/>
            <person name="Abia A.L.K."/>
            <person name="Bester L.A."/>
            <person name="Essack S.Y."/>
        </authorList>
    </citation>
    <scope>NUCLEOTIDE SEQUENCE [LARGE SCALE GENOMIC DNA]</scope>
    <source>
        <strain evidence="26 36">SA12</strain>
        <strain evidence="25 35">SA9</strain>
    </source>
</reference>
<evidence type="ECO:0000313" key="25">
    <source>
        <dbReference type="EMBL" id="RZH91056.1"/>
    </source>
</evidence>
<dbReference type="KEGG" id="saud:CH52_09570"/>
<dbReference type="EMBL" id="CACTQT010000011">
    <property type="protein sequence ID" value="CAA4385170.1"/>
    <property type="molecule type" value="Genomic_DNA"/>
</dbReference>
<reference evidence="20 44" key="12">
    <citation type="submission" date="2020-01" db="EMBL/GenBank/DDBJ databases">
        <title>Analysis of Virulence and Antimicrobial Resistance Gene Carriage in Staphylococcus aureus Infections in Equids Using Whole Genome Sequencing.</title>
        <authorList>
            <person name="Little S.V."/>
            <person name="Hillhouse A.E."/>
            <person name="Cohen N.D."/>
            <person name="Lawhon S.D."/>
            <person name="Bryan L.K."/>
        </authorList>
    </citation>
    <scope>NUCLEOTIDE SEQUENCE [LARGE SCALE GENOMIC DNA]</scope>
    <source>
        <strain evidence="20 44">61-017</strain>
    </source>
</reference>
<evidence type="ECO:0000313" key="28">
    <source>
        <dbReference type="EMBL" id="SUL36738.1"/>
    </source>
</evidence>
<dbReference type="Proteomes" id="UP000561555">
    <property type="component" value="Unassembled WGS sequence"/>
</dbReference>
<dbReference type="GO" id="GO:0016887">
    <property type="term" value="F:ATP hydrolysis activity"/>
    <property type="evidence" value="ECO:0007669"/>
    <property type="project" value="InterPro"/>
</dbReference>
<evidence type="ECO:0000313" key="49">
    <source>
        <dbReference type="Proteomes" id="UP000505390"/>
    </source>
</evidence>
<dbReference type="Proteomes" id="UP000459702">
    <property type="component" value="Unassembled WGS sequence"/>
</dbReference>
<evidence type="ECO:0000313" key="19">
    <source>
        <dbReference type="EMBL" id="MVM09088.1"/>
    </source>
</evidence>
<dbReference type="Proteomes" id="UP000507112">
    <property type="component" value="Unassembled WGS sequence"/>
</dbReference>
<dbReference type="AlphaFoldDB" id="A0A0D6HDQ3"/>
<dbReference type="Proteomes" id="UP000471199">
    <property type="component" value="Unassembled WGS sequence"/>
</dbReference>
<evidence type="ECO:0000313" key="32">
    <source>
        <dbReference type="Proteomes" id="UP000254116"/>
    </source>
</evidence>
<evidence type="ECO:0000313" key="21">
    <source>
        <dbReference type="EMBL" id="NGK21977.1"/>
    </source>
</evidence>
<evidence type="ECO:0000313" key="17">
    <source>
        <dbReference type="EMBL" id="MCE3360997.1"/>
    </source>
</evidence>
<dbReference type="OMA" id="CVDRINE"/>
<evidence type="ECO:0000313" key="48">
    <source>
        <dbReference type="Proteomes" id="UP000478867"/>
    </source>
</evidence>
<dbReference type="EMBL" id="RQTC01000272">
    <property type="protein sequence ID" value="RZH91056.1"/>
    <property type="molecule type" value="Genomic_DNA"/>
</dbReference>
<dbReference type="Proteomes" id="UP000507402">
    <property type="component" value="Unassembled WGS sequence"/>
</dbReference>
<evidence type="ECO:0000313" key="23">
    <source>
        <dbReference type="EMBL" id="NUY11670.1"/>
    </source>
</evidence>
<dbReference type="Proteomes" id="UP000254224">
    <property type="component" value="Unassembled WGS sequence"/>
</dbReference>
<evidence type="ECO:0000313" key="15">
    <source>
        <dbReference type="EMBL" id="KMR57774.1"/>
    </source>
</evidence>
<dbReference type="EMBL" id="CAIIGD010000007">
    <property type="protein sequence ID" value="CAC8226467.1"/>
    <property type="molecule type" value="Genomic_DNA"/>
</dbReference>
<dbReference type="EMBL" id="CACUNS010000009">
    <property type="protein sequence ID" value="CAA6093302.1"/>
    <property type="molecule type" value="Genomic_DNA"/>
</dbReference>
<reference evidence="52 53" key="11">
    <citation type="journal article" date="2020" name="J. Antimicrob. Chemother.">
        <title>Detection of heterogeneous vancomycin intermediate resistance in MRSA isolates from Latin America.</title>
        <authorList>
            <person name="Castro B.E."/>
            <person name="Berrio M."/>
            <person name="Vargas M.L."/>
            <person name="Carvajal L.P."/>
            <person name="Millan L.V."/>
            <person name="Rios R."/>
            <person name="Hernandez A.K."/>
            <person name="Rincon S."/>
            <person name="Cubides P."/>
            <person name="Forero E."/>
            <person name="Dinh A."/>
            <person name="Seas C."/>
            <person name="Munita J.M."/>
            <person name="Arias C.A."/>
            <person name="Reyes J."/>
            <person name="Diaz L."/>
        </authorList>
    </citation>
    <scope>NUCLEOTIDE SEQUENCE [LARGE SCALE GENOMIC DNA]</scope>
    <source>
        <strain evidence="23 52">UE1097</strain>
        <strain evidence="24 53">UP89</strain>
    </source>
</reference>
<evidence type="ECO:0000313" key="14">
    <source>
        <dbReference type="EMBL" id="KMR38297.1"/>
    </source>
</evidence>
<dbReference type="EMBL" id="JAAJIY010000038">
    <property type="protein sequence ID" value="NGK21977.1"/>
    <property type="molecule type" value="Genomic_DNA"/>
</dbReference>
<dbReference type="EMBL" id="RQTF01000241">
    <property type="protein sequence ID" value="RZI06119.1"/>
    <property type="molecule type" value="Genomic_DNA"/>
</dbReference>
<keyword evidence="1" id="KW-1133">Transmembrane helix</keyword>
<reference evidence="32 33" key="7">
    <citation type="submission" date="2018-06" db="EMBL/GenBank/DDBJ databases">
        <authorList>
            <consortium name="Pathogen Informatics"/>
            <person name="Doyle S."/>
        </authorList>
    </citation>
    <scope>NUCLEOTIDE SEQUENCE [LARGE SCALE GENOMIC DNA]</scope>
    <source>
        <strain evidence="28 32">NCTC10702</strain>
        <strain evidence="27 33">NCTC7972</strain>
    </source>
</reference>
<dbReference type="EMBL" id="CACURZ010000010">
    <property type="protein sequence ID" value="CAA6366274.1"/>
    <property type="molecule type" value="Genomic_DNA"/>
</dbReference>
<dbReference type="InterPro" id="IPR050683">
    <property type="entry name" value="Bact_Polysacc_Export_ATP-bd"/>
</dbReference>
<evidence type="ECO:0000313" key="31">
    <source>
        <dbReference type="Proteomes" id="UP000217245"/>
    </source>
</evidence>
<reference evidence="34" key="4">
    <citation type="submission" date="2017-08" db="EMBL/GenBank/DDBJ databases">
        <title>Protection against atopic dermatitis through acquisition of Staphylococcus quorum-sensing agr mutations in the skin.</title>
        <authorList>
            <person name="Nakamura Y."/>
            <person name="Takahashi H."/>
            <person name="Takaya A."/>
            <person name="Inoue Y."/>
            <person name="Katayama Y."/>
            <person name="Kusuya Y."/>
            <person name="Shoji T."/>
            <person name="Takada S."/>
            <person name="Nakagawa S."/>
            <person name="Oguma R."/>
            <person name="Ozawa N."/>
            <person name="Yamaide F."/>
            <person name="Suzuki S."/>
            <person name="Villaruz A."/>
            <person name="Otto M."/>
            <person name="Matsue H."/>
            <person name="Nunez G."/>
            <person name="Shimojo N."/>
        </authorList>
    </citation>
    <scope>NUCLEOTIDE SEQUENCE [LARGE SCALE GENOMIC DNA]</scope>
    <source>
        <strain evidence="34">M1K003</strain>
    </source>
</reference>
<dbReference type="Proteomes" id="UP000442782">
    <property type="component" value="Unassembled WGS sequence"/>
</dbReference>
<reference evidence="16" key="3">
    <citation type="journal article" date="2016" name="J. Infect. Dis.">
        <title>Comparative Genomics of Community-Associated Methicillin-Resistant Staphylococcus aureus Shows the Emergence of Clone ST8-USA300 in Geneva, Switzerland.</title>
        <authorList>
            <person name="Von Dach E."/>
            <person name="Diene S.M."/>
            <person name="Fankhauser C."/>
            <person name="Schrenzel J."/>
            <person name="Harbarth S."/>
            <person name="Francois P."/>
        </authorList>
    </citation>
    <scope>NUCLEOTIDE SEQUENCE</scope>
    <source>
        <strain evidence="16">MRSA_S26</strain>
    </source>
</reference>
<evidence type="ECO:0000313" key="43">
    <source>
        <dbReference type="Proteomes" id="UP000459702"/>
    </source>
</evidence>
<accession>A0A1E8WSH3</accession>
<dbReference type="Pfam" id="PF22269">
    <property type="entry name" value="TagH_SH3-like"/>
    <property type="match status" value="1"/>
</dbReference>
<evidence type="ECO:0000313" key="6">
    <source>
        <dbReference type="EMBL" id="CAA4385170.1"/>
    </source>
</evidence>
<evidence type="ECO:0000313" key="7">
    <source>
        <dbReference type="EMBL" id="CAA4691798.1"/>
    </source>
</evidence>
<dbReference type="InterPro" id="IPR027417">
    <property type="entry name" value="P-loop_NTPase"/>
</dbReference>
<dbReference type="Gene3D" id="3.40.50.300">
    <property type="entry name" value="P-loop containing nucleotide triphosphate hydrolases"/>
    <property type="match status" value="1"/>
</dbReference>
<evidence type="ECO:0000313" key="8">
    <source>
        <dbReference type="EMBL" id="CAA6093302.1"/>
    </source>
</evidence>
<dbReference type="Proteomes" id="UP000459586">
    <property type="component" value="Unassembled WGS sequence"/>
</dbReference>
<dbReference type="EMBL" id="LALJ01000002">
    <property type="protein sequence ID" value="KMR38297.1"/>
    <property type="molecule type" value="Genomic_DNA"/>
</dbReference>
<dbReference type="Proteomes" id="UP000254116">
    <property type="component" value="Unassembled WGS sequence"/>
</dbReference>
<dbReference type="Proteomes" id="UP000443708">
    <property type="component" value="Unassembled WGS sequence"/>
</dbReference>
<evidence type="ECO:0000313" key="20">
    <source>
        <dbReference type="EMBL" id="NDP56868.1"/>
    </source>
</evidence>
<name>A0A0D6HDQ3_STAAU</name>
<dbReference type="EMBL" id="UHBY01000003">
    <property type="protein sequence ID" value="SUL36738.1"/>
    <property type="molecule type" value="Genomic_DNA"/>
</dbReference>
<dbReference type="Proteomes" id="UP000217245">
    <property type="component" value="Chromosome"/>
</dbReference>
<keyword evidence="1" id="KW-0812">Transmembrane</keyword>
<keyword evidence="11" id="KW-0547">Nucleotide-binding</keyword>
<dbReference type="Proteomes" id="UP000547874">
    <property type="component" value="Unassembled WGS sequence"/>
</dbReference>
<evidence type="ECO:0000313" key="27">
    <source>
        <dbReference type="EMBL" id="SUK61094.1"/>
    </source>
</evidence>
<evidence type="ECO:0000313" key="26">
    <source>
        <dbReference type="EMBL" id="RZI06119.1"/>
    </source>
</evidence>
<evidence type="ECO:0000313" key="35">
    <source>
        <dbReference type="Proteomes" id="UP000293434"/>
    </source>
</evidence>
<dbReference type="PANTHER" id="PTHR46743">
    <property type="entry name" value="TEICHOIC ACIDS EXPORT ATP-BINDING PROTEIN TAGH"/>
    <property type="match status" value="1"/>
</dbReference>
<evidence type="ECO:0000259" key="2">
    <source>
        <dbReference type="PROSITE" id="PS50893"/>
    </source>
</evidence>
<evidence type="ECO:0000313" key="44">
    <source>
        <dbReference type="Proteomes" id="UP000466646"/>
    </source>
</evidence>
<dbReference type="EMBL" id="QNXF01000002">
    <property type="protein sequence ID" value="TXL47365.1"/>
    <property type="molecule type" value="Genomic_DNA"/>
</dbReference>
<evidence type="ECO:0000313" key="3">
    <source>
        <dbReference type="EMBL" id="ATC71984.1"/>
    </source>
</evidence>
<dbReference type="EMBL" id="JAANEC010000036">
    <property type="protein sequence ID" value="NUY11670.1"/>
    <property type="molecule type" value="Genomic_DNA"/>
</dbReference>
<feature type="transmembrane region" description="Helical" evidence="1">
    <location>
        <begin position="280"/>
        <end position="303"/>
    </location>
</feature>
<evidence type="ECO:0000313" key="50">
    <source>
        <dbReference type="Proteomes" id="UP000507112"/>
    </source>
</evidence>
<dbReference type="Proteomes" id="UP000466646">
    <property type="component" value="Unassembled WGS sequence"/>
</dbReference>
<dbReference type="EMBL" id="CACTOE010000005">
    <property type="protein sequence ID" value="CAA4105796.1"/>
    <property type="molecule type" value="Genomic_DNA"/>
</dbReference>
<evidence type="ECO:0000313" key="34">
    <source>
        <dbReference type="Proteomes" id="UP000265645"/>
    </source>
</evidence>
<evidence type="ECO:0000313" key="9">
    <source>
        <dbReference type="EMBL" id="CAA6366274.1"/>
    </source>
</evidence>
<dbReference type="EMBL" id="JAAFLG010000021">
    <property type="protein sequence ID" value="NDP56868.1"/>
    <property type="molecule type" value="Genomic_DNA"/>
</dbReference>
<dbReference type="EMBL" id="LFVP01000010">
    <property type="protein sequence ID" value="KSA78984.1"/>
    <property type="molecule type" value="Genomic_DNA"/>
</dbReference>
<dbReference type="EMBL" id="CACTWD010000011">
    <property type="protein sequence ID" value="CAA4691798.1"/>
    <property type="molecule type" value="Genomic_DNA"/>
</dbReference>
<dbReference type="EMBL" id="UHAI01000005">
    <property type="protein sequence ID" value="SUK61094.1"/>
    <property type="molecule type" value="Genomic_DNA"/>
</dbReference>
<dbReference type="SUPFAM" id="SSF52540">
    <property type="entry name" value="P-loop containing nucleoside triphosphate hydrolases"/>
    <property type="match status" value="1"/>
</dbReference>
<dbReference type="Proteomes" id="UP000265645">
    <property type="component" value="Unassembled WGS sequence"/>
</dbReference>
<dbReference type="Proteomes" id="UP000442696">
    <property type="component" value="Unassembled WGS sequence"/>
</dbReference>
<reference evidence="3 31" key="5">
    <citation type="submission" date="2017-09" db="EMBL/GenBank/DDBJ databases">
        <title>A single nucleotide polymorphism in the Staphylococcus aureus virulence regulator SaeR abolishes pathogenesis.</title>
        <authorList>
            <person name="Copin R.J."/>
            <person name="Sause W."/>
            <person name="Shopsin B."/>
            <person name="Torres V.J."/>
        </authorList>
    </citation>
    <scope>NUCLEOTIDE SEQUENCE [LARGE SCALE GENOMIC DNA]</scope>
    <source>
        <strain evidence="31">Newman</strain>
        <strain evidence="3">Newman_D2C</strain>
    </source>
</reference>
<sequence>MGSSIVLKLLKVTHYYRNKQNKKWYLPFGYDAEDIDLNNISLHIYQGEALGIIGEPESSKALVGQLLAGAIKPDKGKVVCTEDLFYGYIEDQSLIHQTVEAYTAQLVQLFPYEINDHKAEQIIQYAHLGDYKTKPVNHISKAAYAQLLLSIARSSKSNIIILNHVIDYLTPQFMERAIELTNDYIENNLTIVSIGDDIDKISQVSNYIAWFSHGQLRMEGSLKQVIPSFKEHERDRLSLNSKEEIENFDLDWKKNRTRIPEMTYNFKRVERYNHAKPPKFLVRFWTLASGTILGLALMMLLIFNNIGIISITDFTNRATMQNENKDPYGEKLAYGIAFNGSVDMQGDKQVTIPKYSVVTITGENSKNYRVTADNKTYYVSKDKLEYFNPAGLYQTHSFKKLAPYMKSNYSNYYAYFNSQLHKKHSSVIKTLVPDDDNRFVASVTQQPIQLLFNDNNQLYGFVYPIVDKKELKDKFNINNNIWITKVGNGYCIANLKEDKWIYIEL</sequence>
<evidence type="ECO:0000313" key="46">
    <source>
        <dbReference type="Proteomes" id="UP000473113"/>
    </source>
</evidence>
<reference evidence="13" key="8">
    <citation type="submission" date="2018-07" db="EMBL/GenBank/DDBJ databases">
        <title>Protection against atopic dermatitis through acquisition of Staphylococcus quorum-sensing agr mutations in the skin.</title>
        <authorList>
            <person name="Nakamura Y."/>
            <person name="Takahashi H."/>
            <person name="Takaya A."/>
            <person name="Inoue Y."/>
            <person name="Katayama Y."/>
            <person name="Kusuya Y."/>
            <person name="Shoji T."/>
            <person name="Takada S."/>
            <person name="Nakagawa S."/>
            <person name="Oguma R."/>
            <person name="Ozawa N."/>
            <person name="Yamaide F."/>
            <person name="Suzuki S."/>
            <person name="Villaruz A."/>
            <person name="Otto M."/>
            <person name="Matsue H."/>
            <person name="Nunez G."/>
            <person name="Shimojo N."/>
        </authorList>
    </citation>
    <scope>NUCLEOTIDE SEQUENCE</scope>
    <source>
        <strain evidence="13">M1K003</strain>
    </source>
</reference>
<evidence type="ECO:0000313" key="45">
    <source>
        <dbReference type="Proteomes" id="UP000471199"/>
    </source>
</evidence>
<dbReference type="Proteomes" id="UP000443506">
    <property type="component" value="Unassembled WGS sequence"/>
</dbReference>
<feature type="domain" description="ABC transporter" evidence="2">
    <location>
        <begin position="7"/>
        <end position="238"/>
    </location>
</feature>
<reference evidence="45 48" key="10">
    <citation type="submission" date="2019-11" db="EMBL/GenBank/DDBJ databases">
        <title>Implementation of targeted gown and glove precautions to prevent Staphylococcus aureus acquisition in community-based nursing homes.</title>
        <authorList>
            <person name="Stine O.C."/>
        </authorList>
    </citation>
    <scope>NUCLEOTIDE SEQUENCE [LARGE SCALE GENOMIC DNA]</scope>
    <source>
        <strain evidence="19 48">S_1081.LBCF.DN</strain>
        <strain evidence="18 45">S_2062.LAUP.DI</strain>
    </source>
</reference>
<dbReference type="Proteomes" id="UP000293434">
    <property type="component" value="Unassembled WGS sequence"/>
</dbReference>
<dbReference type="EMBL" id="WPTS01000042">
    <property type="protein sequence ID" value="MVK36270.1"/>
    <property type="molecule type" value="Genomic_DNA"/>
</dbReference>
<keyword evidence="11" id="KW-0378">Hydrolase</keyword>
<evidence type="ECO:0000313" key="24">
    <source>
        <dbReference type="EMBL" id="NUY67130.1"/>
    </source>
</evidence>
<dbReference type="InterPro" id="IPR053990">
    <property type="entry name" value="TagH_C"/>
</dbReference>
<dbReference type="SMR" id="A0A0D6HDQ3"/>
<dbReference type="Pfam" id="PF22096">
    <property type="entry name" value="TagH_C"/>
    <property type="match status" value="1"/>
</dbReference>
<accession>A0A0D6HDQ3</accession>
<proteinExistence type="predicted"/>
<dbReference type="Proteomes" id="UP000478431">
    <property type="component" value="Unassembled WGS sequence"/>
</dbReference>
<gene>
    <name evidence="11" type="primary">tagH_2</name>
    <name evidence="4" type="synonym">tagH_1</name>
    <name evidence="16" type="ORF">ACR79_12960</name>
    <name evidence="3" type="ORF">CNH36_10230</name>
    <name evidence="29" type="ORF">DQU50_06195</name>
    <name evidence="25" type="ORF">EIG94_13160</name>
    <name evidence="26" type="ORF">EIH03_11730</name>
    <name evidence="15" type="ORF">EP54_04440</name>
    <name evidence="14" type="ORF">EQ90_00645</name>
    <name evidence="21" type="ORF">G0Z31_10765</name>
    <name evidence="22" type="ORF">G6Y24_02765</name>
    <name evidence="18" type="ORF">GO814_14080</name>
    <name evidence="19" type="ORF">GO942_00070</name>
    <name evidence="23" type="ORF">GQX37_03765</name>
    <name evidence="24" type="ORF">GQX52_00410</name>
    <name evidence="20" type="ORF">GZ130_09655</name>
    <name evidence="17" type="ORF">LB359_01280</name>
    <name evidence="13" type="ORF">M1K003_1852</name>
    <name evidence="28" type="ORF">NCTC10702_02967</name>
    <name evidence="27" type="ORF">NCTC7972_02895</name>
    <name evidence="30" type="ORF">NCTC8317_01822</name>
    <name evidence="4" type="ORF">SAMEA1029512_01025</name>
    <name evidence="5" type="ORF">SAMEA1029528_01890</name>
    <name evidence="6" type="ORF">SAMEA2078260_01976</name>
    <name evidence="8" type="ORF">SAMEA2078588_01709</name>
    <name evidence="9" type="ORF">SAMEA2080344_01871</name>
    <name evidence="7" type="ORF">SAMEA2081063_01886</name>
    <name evidence="10" type="ORF">SAMEA4008575_02383</name>
    <name evidence="11" type="ORF">SAMEA70146418_02132</name>
    <name evidence="12" type="ORF">SAMEA70153168_02042</name>
</gene>
<evidence type="ECO:0000313" key="5">
    <source>
        <dbReference type="EMBL" id="CAA4136873.1"/>
    </source>
</evidence>
<dbReference type="EMBL" id="BDVT01000008">
    <property type="protein sequence ID" value="GBV20852.1"/>
    <property type="molecule type" value="Genomic_DNA"/>
</dbReference>
<reference evidence="22 46" key="13">
    <citation type="submission" date="2020-02" db="EMBL/GenBank/DDBJ databases">
        <title>Detection of Heterogeneous Vancomycin Intermediate Resistance in Methicillin Resistant Staphylococcus aureus Isolates from Latin-America.</title>
        <authorList>
            <person name="Castro-Cardozo B."/>
            <person name="Berrio M."/>
            <person name="Vargas M.L."/>
            <person name="Carvajal L.P."/>
            <person name="Millan L.V."/>
            <person name="Rios R."/>
            <person name="Hernandez A."/>
            <person name="Rincon S.L."/>
            <person name="Cubides P."/>
            <person name="Forero E."/>
            <person name="Dinh A."/>
            <person name="Seas C."/>
            <person name="Munita J.M."/>
            <person name="Arias C.A."/>
            <person name="Reyes J."/>
            <person name="Diaz L."/>
        </authorList>
    </citation>
    <scope>NUCLEOTIDE SEQUENCE [LARGE SCALE GENOMIC DNA]</scope>
    <source>
        <strain evidence="22 46">UG255</strain>
    </source>
</reference>
<dbReference type="GO" id="GO:0005524">
    <property type="term" value="F:ATP binding"/>
    <property type="evidence" value="ECO:0007669"/>
    <property type="project" value="UniProtKB-KW"/>
</dbReference>
<dbReference type="EMBL" id="CAIIGN010000007">
    <property type="protein sequence ID" value="CAC8245611.1"/>
    <property type="molecule type" value="Genomic_DNA"/>
</dbReference>
<dbReference type="PROSITE" id="PS50893">
    <property type="entry name" value="ABC_TRANSPORTER_2"/>
    <property type="match status" value="1"/>
</dbReference>
<evidence type="ECO:0000313" key="40">
    <source>
        <dbReference type="Proteomes" id="UP000443708"/>
    </source>
</evidence>
<reference evidence="17" key="17">
    <citation type="submission" date="2023-08" db="EMBL/GenBank/DDBJ databases">
        <authorList>
            <person name="Zhao H."/>
            <person name="Wang X."/>
        </authorList>
    </citation>
    <scope>NUCLEOTIDE SEQUENCE</scope>
    <source>
        <strain evidence="17">NC-4</strain>
    </source>
</reference>
<dbReference type="EMBL" id="CACTPI010000007">
    <property type="protein sequence ID" value="CAA4136873.1"/>
    <property type="molecule type" value="Genomic_DNA"/>
</dbReference>
<dbReference type="Proteomes" id="UP000280323">
    <property type="component" value="Chromosome"/>
</dbReference>
<evidence type="ECO:0000313" key="18">
    <source>
        <dbReference type="EMBL" id="MVK36270.1"/>
    </source>
</evidence>
<dbReference type="Proteomes" id="UP000294017">
    <property type="component" value="Unassembled WGS sequence"/>
</dbReference>
<dbReference type="EC" id="3.6.3.40" evidence="11"/>
<dbReference type="Proteomes" id="UP000451682">
    <property type="component" value="Unassembled WGS sequence"/>
</dbReference>
<evidence type="ECO:0000256" key="1">
    <source>
        <dbReference type="SAM" id="Phobius"/>
    </source>
</evidence>
<organism evidence="11 50">
    <name type="scientific">Staphylococcus aureus</name>
    <dbReference type="NCBI Taxonomy" id="1280"/>
    <lineage>
        <taxon>Bacteria</taxon>
        <taxon>Bacillati</taxon>
        <taxon>Bacillota</taxon>
        <taxon>Bacilli</taxon>
        <taxon>Bacillales</taxon>
        <taxon>Staphylococcaceae</taxon>
        <taxon>Staphylococcus</taxon>
    </lineage>
</organism>
<keyword evidence="1" id="KW-0472">Membrane</keyword>
<evidence type="ECO:0000313" key="30">
    <source>
        <dbReference type="EMBL" id="VDY48710.1"/>
    </source>
</evidence>
<evidence type="ECO:0000313" key="41">
    <source>
        <dbReference type="Proteomes" id="UP000451682"/>
    </source>
</evidence>
<dbReference type="EMBL" id="CP023391">
    <property type="protein sequence ID" value="ATC71984.1"/>
    <property type="molecule type" value="Genomic_DNA"/>
</dbReference>
<reference evidence="17" key="16">
    <citation type="journal article" date="2021" name="Front Med (Lausanne)">
        <title>The Prevalence and Determinants of Fusidic Acid Resistance Among Methicillin-Resistant Staphylococcus aureus Clinical Isolates in China.</title>
        <authorList>
            <person name="Zhao H."/>
            <person name="Wang X."/>
            <person name="Wang B."/>
            <person name="Xu Y."/>
            <person name="Rao L."/>
            <person name="Wan B."/>
            <person name="Guo Y."/>
            <person name="Wu X."/>
            <person name="Yu J."/>
            <person name="Chen L."/>
            <person name="Li M."/>
            <person name="Yu F."/>
        </authorList>
    </citation>
    <scope>NUCLEOTIDE SEQUENCE</scope>
    <source>
        <strain evidence="17">NC-4</strain>
    </source>
</reference>
<evidence type="ECO:0000313" key="16">
    <source>
        <dbReference type="EMBL" id="KSA78984.1"/>
    </source>
</evidence>
<evidence type="ECO:0000313" key="12">
    <source>
        <dbReference type="EMBL" id="CAC8245611.1"/>
    </source>
</evidence>
<evidence type="ECO:0000313" key="47">
    <source>
        <dbReference type="Proteomes" id="UP000478431"/>
    </source>
</evidence>
<dbReference type="Proteomes" id="UP000052129">
    <property type="component" value="Unassembled WGS sequence"/>
</dbReference>
<dbReference type="EMBL" id="JAANDN010000002">
    <property type="protein sequence ID" value="NUY67130.1"/>
    <property type="molecule type" value="Genomic_DNA"/>
</dbReference>
<dbReference type="Proteomes" id="UP001200271">
    <property type="component" value="Unassembled WGS sequence"/>
</dbReference>
<reference evidence="49 50" key="15">
    <citation type="submission" date="2020-06" db="EMBL/GenBank/DDBJ databases">
        <authorList>
            <consortium name="Pathogen Informatics"/>
        </authorList>
    </citation>
    <scope>NUCLEOTIDE SEQUENCE [LARGE SCALE GENOMIC DNA]</scope>
    <source>
        <strain evidence="11 50">MOS105</strain>
        <strain evidence="12 51">MOS114</strain>
        <strain evidence="30">NCTC8317</strain>
        <strain evidence="5 40">S040_N01_C01</strain>
        <strain evidence="4 38">S087_N01_C01</strain>
        <strain evidence="10 49">SG160</strain>
        <strain evidence="8 43">T012_N10_C04</strain>
        <strain evidence="6 37">T012_N16_C08</strain>
        <strain evidence="7 39">T065_N03_C06</strain>
        <strain evidence="9 42">T197_A02_C01</strain>
    </source>
</reference>
<dbReference type="Proteomes" id="UP000478867">
    <property type="component" value="Unassembled WGS sequence"/>
</dbReference>
<dbReference type="KEGG" id="saur:SABB_02297"/>
<evidence type="ECO:0000313" key="13">
    <source>
        <dbReference type="EMBL" id="GBV20852.1"/>
    </source>
</evidence>
<evidence type="ECO:0000313" key="22">
    <source>
        <dbReference type="EMBL" id="NGW66418.1"/>
    </source>
</evidence>
<evidence type="ECO:0000313" key="39">
    <source>
        <dbReference type="Proteomes" id="UP000443506"/>
    </source>
</evidence>
<dbReference type="EMBL" id="CAIGXB010000010">
    <property type="protein sequence ID" value="CAC5807341.1"/>
    <property type="molecule type" value="Genomic_DNA"/>
</dbReference>
<dbReference type="EMBL" id="JAIUEN010000005">
    <property type="protein sequence ID" value="MCE3360997.1"/>
    <property type="molecule type" value="Genomic_DNA"/>
</dbReference>
<evidence type="ECO:0000313" key="11">
    <source>
        <dbReference type="EMBL" id="CAC8226467.1"/>
    </source>
</evidence>
<dbReference type="Proteomes" id="UP000473113">
    <property type="component" value="Unassembled WGS sequence"/>
</dbReference>
<dbReference type="EMBL" id="JAALTR010000098">
    <property type="protein sequence ID" value="NGW66418.1"/>
    <property type="molecule type" value="Genomic_DNA"/>
</dbReference>
<evidence type="ECO:0000313" key="36">
    <source>
        <dbReference type="Proteomes" id="UP000294017"/>
    </source>
</evidence>
<keyword evidence="11" id="KW-0067">ATP-binding</keyword>
<dbReference type="EMBL" id="LALQ01000014">
    <property type="protein sequence ID" value="KMR57774.1"/>
    <property type="molecule type" value="Genomic_DNA"/>
</dbReference>
<dbReference type="Proteomes" id="UP000505390">
    <property type="component" value="Unassembled WGS sequence"/>
</dbReference>
<evidence type="ECO:0000313" key="51">
    <source>
        <dbReference type="Proteomes" id="UP000507402"/>
    </source>
</evidence>
<evidence type="ECO:0000313" key="42">
    <source>
        <dbReference type="Proteomes" id="UP000459586"/>
    </source>
</evidence>
<evidence type="ECO:0000313" key="37">
    <source>
        <dbReference type="Proteomes" id="UP000442696"/>
    </source>
</evidence>
<protein>
    <submittedName>
        <fullName evidence="3 17">ABC transporter ATP-binding protein</fullName>
    </submittedName>
    <submittedName>
        <fullName evidence="13">ABC-type polysaccharide/polyol phosphate transport system ATPase component-like protein</fullName>
    </submittedName>
    <submittedName>
        <fullName evidence="18">ATP-binding cassette domain-containing protein</fullName>
    </submittedName>
    <submittedName>
        <fullName evidence="11">Teichoic acid export ATP-binding protein TagH</fullName>
        <ecNumber evidence="11">3.6.3.40</ecNumber>
    </submittedName>
</protein>
<reference evidence="14" key="1">
    <citation type="journal article" date="2015" name="J. Infect. Dis.">
        <title>Parallel Epidemics of Community-Associated Methicillin-Resistant Staphylococcus aureus USA300 Infection in North and South America.</title>
        <authorList>
            <person name="Planet P.J."/>
            <person name="Diaz L."/>
            <person name="Kolokotronis S.O."/>
            <person name="Narechania A."/>
            <person name="Reyes J."/>
            <person name="Xing G."/>
            <person name="Rincon S."/>
            <person name="Smith H."/>
            <person name="Panesso D."/>
            <person name="Ryan C."/>
            <person name="Smith D.P."/>
            <person name="Guzman M."/>
            <person name="Zurita J."/>
            <person name="Sebra R."/>
            <person name="Deikus G."/>
            <person name="Nolan R.L."/>
            <person name="Tenover F.C."/>
            <person name="Weinstock G.M."/>
            <person name="Robinson D.A."/>
            <person name="Arias C.A."/>
        </authorList>
    </citation>
    <scope>NUCLEOTIDE SEQUENCE</scope>
    <source>
        <strain evidence="14">CA15</strain>
        <strain evidence="15">M121</strain>
    </source>
</reference>
<dbReference type="EMBL" id="LR133917">
    <property type="protein sequence ID" value="VDY48710.1"/>
    <property type="molecule type" value="Genomic_DNA"/>
</dbReference>
<evidence type="ECO:0000313" key="4">
    <source>
        <dbReference type="EMBL" id="CAA4105796.1"/>
    </source>
</evidence>
<dbReference type="RefSeq" id="WP_000535834.1">
    <property type="nucleotide sequence ID" value="NC_021670.1"/>
</dbReference>
<evidence type="ECO:0000313" key="52">
    <source>
        <dbReference type="Proteomes" id="UP000547874"/>
    </source>
</evidence>
<reference evidence="21 47" key="14">
    <citation type="submission" date="2020-02" db="EMBL/GenBank/DDBJ databases">
        <title>Novel Insights Into The Classification of Staphylococcal Beta-Lactamases In Relation To The Cefazolin Inoculum Effect.</title>
        <authorList>
            <person name="Carvajal L.P."/>
            <person name="Rincon S."/>
            <person name="Echeverri A."/>
            <person name="Porras J."/>
            <person name="Rios R."/>
            <person name="Ordonez K."/>
            <person name="Seas C."/>
            <person name="Gomez-Villegas S."/>
            <person name="Diaz L."/>
            <person name="Arias C.A."/>
            <person name="Reyes J."/>
        </authorList>
    </citation>
    <scope>NUCLEOTIDE SEQUENCE [LARGE SCALE GENOMIC DNA]</scope>
    <source>
        <strain evidence="21 47">UP127</strain>
    </source>
</reference>
<dbReference type="InterPro" id="IPR053989">
    <property type="entry name" value="TagH_SH3-like"/>
</dbReference>
<dbReference type="Pfam" id="PF00005">
    <property type="entry name" value="ABC_tran"/>
    <property type="match status" value="1"/>
</dbReference>
<evidence type="ECO:0000313" key="29">
    <source>
        <dbReference type="EMBL" id="TXL47365.1"/>
    </source>
</evidence>
<dbReference type="PANTHER" id="PTHR46743:SF2">
    <property type="entry name" value="TEICHOIC ACIDS EXPORT ATP-BINDING PROTEIN TAGH"/>
    <property type="match status" value="1"/>
</dbReference>
<dbReference type="EMBL" id="WPXC01000002">
    <property type="protein sequence ID" value="MVM09088.1"/>
    <property type="molecule type" value="Genomic_DNA"/>
</dbReference>
<reference evidence="16" key="2">
    <citation type="submission" date="2015-06" db="EMBL/GenBank/DDBJ databases">
        <authorList>
            <person name="Diene S.M."/>
            <person name="Von Dach E."/>
            <person name="Fankhauser C."/>
            <person name="Schrenzel J."/>
            <person name="Harbarth S."/>
            <person name="Francois P."/>
        </authorList>
    </citation>
    <scope>NUCLEOTIDE SEQUENCE</scope>
    <source>
        <strain evidence="16">MRSA_S26</strain>
    </source>
</reference>
<evidence type="ECO:0000313" key="38">
    <source>
        <dbReference type="Proteomes" id="UP000442782"/>
    </source>
</evidence>
<reference evidence="29 41" key="6">
    <citation type="submission" date="2018-06" db="EMBL/GenBank/DDBJ databases">
        <title>Whole genome sequencing to identify and define MRSA outbreaks.</title>
        <authorList>
            <person name="Sullivan M.J."/>
            <person name="Altman D.R."/>
            <person name="Chacko K."/>
            <person name="Ciferri B."/>
            <person name="Webster E."/>
            <person name="Deikus G."/>
            <person name="Lewis M."/>
            <person name="Khan Z."/>
            <person name="Beckford C."/>
            <person name="Rendo A."/>
            <person name="Samaroo F."/>
            <person name="Sebra R."/>
            <person name="Karam-Howlin R."/>
            <person name="Southwick K."/>
            <person name="Adams E."/>
            <person name="Ying L."/>
            <person name="Kornblum J."/>
            <person name="Factor S."/>
            <person name="Danesh Yazdi M."/>
            <person name="Dingle T."/>
            <person name="Hamula C."/>
            <person name="Bashir A."/>
            <person name="Schadt E."/>
            <person name="Kasarskis A."/>
            <person name="Patel G."/>
            <person name="Wallach F."/>
            <person name="Gibbs K."/>
            <person name="Van Bakel H."/>
        </authorList>
    </citation>
    <scope>NUCLEOTIDE SEQUENCE [LARGE SCALE GENOMIC DNA]</scope>
    <source>
        <strain evidence="41">pt013</strain>
        <strain evidence="29">Pt013</strain>
    </source>
</reference>
<evidence type="ECO:0000313" key="53">
    <source>
        <dbReference type="Proteomes" id="UP000561555"/>
    </source>
</evidence>